<evidence type="ECO:0000256" key="5">
    <source>
        <dbReference type="ARBA" id="ARBA00023163"/>
    </source>
</evidence>
<dbReference type="KEGG" id="dpb:BABL1_gene_137"/>
<evidence type="ECO:0000259" key="6">
    <source>
        <dbReference type="Pfam" id="PF01029"/>
    </source>
</evidence>
<accession>V6DK29</accession>
<dbReference type="GO" id="GO:0003723">
    <property type="term" value="F:RNA binding"/>
    <property type="evidence" value="ECO:0007669"/>
    <property type="project" value="UniProtKB-KW"/>
</dbReference>
<keyword evidence="3" id="KW-0694">RNA-binding</keyword>
<dbReference type="PANTHER" id="PTHR11078:SF3">
    <property type="entry name" value="ANTITERMINATION NUSB DOMAIN-CONTAINING PROTEIN"/>
    <property type="match status" value="1"/>
</dbReference>
<organism evidence="7 8">
    <name type="scientific">Candidatus Babela massiliensis</name>
    <dbReference type="NCBI Taxonomy" id="673862"/>
    <lineage>
        <taxon>Bacteria</taxon>
        <taxon>Candidatus Babelota</taxon>
        <taxon>Candidatus Babeliae</taxon>
        <taxon>Candidatus Babeliales</taxon>
        <taxon>Candidatus Babeliaceae</taxon>
        <taxon>Candidatus Babela</taxon>
    </lineage>
</organism>
<dbReference type="GO" id="GO:0006353">
    <property type="term" value="P:DNA-templated transcription termination"/>
    <property type="evidence" value="ECO:0007669"/>
    <property type="project" value="InterPro"/>
</dbReference>
<evidence type="ECO:0000256" key="4">
    <source>
        <dbReference type="ARBA" id="ARBA00023015"/>
    </source>
</evidence>
<dbReference type="OrthoDB" id="9797817at2"/>
<dbReference type="GO" id="GO:0005829">
    <property type="term" value="C:cytosol"/>
    <property type="evidence" value="ECO:0007669"/>
    <property type="project" value="TreeGrafter"/>
</dbReference>
<dbReference type="GO" id="GO:0031564">
    <property type="term" value="P:transcription antitermination"/>
    <property type="evidence" value="ECO:0007669"/>
    <property type="project" value="UniProtKB-KW"/>
</dbReference>
<dbReference type="STRING" id="673862.BABL1_gene_137"/>
<evidence type="ECO:0000313" key="7">
    <source>
        <dbReference type="EMBL" id="CDK30876.1"/>
    </source>
</evidence>
<keyword evidence="2" id="KW-0889">Transcription antitermination</keyword>
<dbReference type="HOGENOM" id="CLU_087843_3_3_7"/>
<dbReference type="Proteomes" id="UP000018769">
    <property type="component" value="Chromosome I"/>
</dbReference>
<keyword evidence="8" id="KW-1185">Reference proteome</keyword>
<gene>
    <name evidence="7" type="primary">nusB</name>
    <name evidence="7" type="ORF">BABL1_gene_137</name>
</gene>
<name>V6DK29_9BACT</name>
<evidence type="ECO:0000313" key="8">
    <source>
        <dbReference type="Proteomes" id="UP000018769"/>
    </source>
</evidence>
<dbReference type="PANTHER" id="PTHR11078">
    <property type="entry name" value="N UTILIZATION SUBSTANCE PROTEIN B-RELATED"/>
    <property type="match status" value="1"/>
</dbReference>
<evidence type="ECO:0000256" key="2">
    <source>
        <dbReference type="ARBA" id="ARBA00022814"/>
    </source>
</evidence>
<dbReference type="AlphaFoldDB" id="V6DK29"/>
<dbReference type="InterPro" id="IPR035926">
    <property type="entry name" value="NusB-like_sf"/>
</dbReference>
<dbReference type="EMBL" id="HG793133">
    <property type="protein sequence ID" value="CDK30876.1"/>
    <property type="molecule type" value="Genomic_DNA"/>
</dbReference>
<keyword evidence="5" id="KW-0804">Transcription</keyword>
<evidence type="ECO:0000256" key="3">
    <source>
        <dbReference type="ARBA" id="ARBA00022884"/>
    </source>
</evidence>
<dbReference type="RefSeq" id="WP_023792690.1">
    <property type="nucleotide sequence ID" value="NC_023003.1"/>
</dbReference>
<evidence type="ECO:0000256" key="1">
    <source>
        <dbReference type="ARBA" id="ARBA00005952"/>
    </source>
</evidence>
<sequence>MTESNSNYNNDSIFSDNLEKKDQRSLIFHLLYAVDSHNYDVSLEKIVESFSNNFGIIIKLDSDVFKKAEQIIKDKDIIDQQLLPLISTSWRPERLGTITRLILRIGAWELLNSDIDSAIIINESVELAKCFAERDAYKFVNGLLDELSKQLIKNNKDQ</sequence>
<dbReference type="Gene3D" id="1.10.940.10">
    <property type="entry name" value="NusB-like"/>
    <property type="match status" value="1"/>
</dbReference>
<dbReference type="eggNOG" id="COG0781">
    <property type="taxonomic scope" value="Bacteria"/>
</dbReference>
<comment type="similarity">
    <text evidence="1">Belongs to the NusB family.</text>
</comment>
<proteinExistence type="inferred from homology"/>
<reference evidence="7 8" key="1">
    <citation type="journal article" date="2015" name="Biol. Direct">
        <title>Babela massiliensis, a representative of a widespread bacterial phylum with unusual adaptations to parasitism in amoebae.</title>
        <authorList>
            <person name="Pagnier I."/>
            <person name="Yutin N."/>
            <person name="Croce O."/>
            <person name="Makarova K.S."/>
            <person name="Wolf Y.I."/>
            <person name="Benamar S."/>
            <person name="Raoult D."/>
            <person name="Koonin E.V."/>
            <person name="La Scola B."/>
        </authorList>
    </citation>
    <scope>NUCLEOTIDE SEQUENCE [LARGE SCALE GENOMIC DNA]</scope>
    <source>
        <strain evidence="8">BABL1</strain>
    </source>
</reference>
<feature type="domain" description="NusB/RsmB/TIM44" evidence="6">
    <location>
        <begin position="23"/>
        <end position="148"/>
    </location>
</feature>
<dbReference type="PATRIC" id="fig|673862.3.peg.764"/>
<dbReference type="SUPFAM" id="SSF48013">
    <property type="entry name" value="NusB-like"/>
    <property type="match status" value="1"/>
</dbReference>
<dbReference type="InterPro" id="IPR006027">
    <property type="entry name" value="NusB_RsmB_TIM44"/>
</dbReference>
<dbReference type="Pfam" id="PF01029">
    <property type="entry name" value="NusB"/>
    <property type="match status" value="1"/>
</dbReference>
<dbReference type="NCBIfam" id="TIGR01951">
    <property type="entry name" value="nusB"/>
    <property type="match status" value="1"/>
</dbReference>
<protein>
    <submittedName>
        <fullName evidence="7">Transcription antitermination factor NusB</fullName>
    </submittedName>
</protein>
<keyword evidence="4" id="KW-0805">Transcription regulation</keyword>
<dbReference type="InterPro" id="IPR011605">
    <property type="entry name" value="NusB_fam"/>
</dbReference>